<feature type="transmembrane region" description="Helical" evidence="8">
    <location>
        <begin position="263"/>
        <end position="282"/>
    </location>
</feature>
<dbReference type="GO" id="GO:0055085">
    <property type="term" value="P:transmembrane transport"/>
    <property type="evidence" value="ECO:0007669"/>
    <property type="project" value="InterPro"/>
</dbReference>
<evidence type="ECO:0000256" key="1">
    <source>
        <dbReference type="ARBA" id="ARBA00004651"/>
    </source>
</evidence>
<comment type="subcellular location">
    <subcellularLocation>
        <location evidence="1">Cell membrane</location>
        <topology evidence="1">Multi-pass membrane protein</topology>
    </subcellularLocation>
</comment>
<reference evidence="9 10" key="2">
    <citation type="submission" date="2007-04" db="EMBL/GenBank/DDBJ databases">
        <title>Draft genome sequence of Eubacterium ventriosum (ATCC 27560).</title>
        <authorList>
            <person name="Sudarsanam P."/>
            <person name="Ley R."/>
            <person name="Guruge J."/>
            <person name="Turnbaugh P.J."/>
            <person name="Mahowald M."/>
            <person name="Liep D."/>
            <person name="Gordon J."/>
        </authorList>
    </citation>
    <scope>NUCLEOTIDE SEQUENCE [LARGE SCALE GENOMIC DNA]</scope>
    <source>
        <strain evidence="9 10">ATCC 27560</strain>
    </source>
</reference>
<dbReference type="STRING" id="411463.EUBVEN_02283"/>
<feature type="transmembrane region" description="Helical" evidence="8">
    <location>
        <begin position="203"/>
        <end position="222"/>
    </location>
</feature>
<dbReference type="AlphaFoldDB" id="A5Z990"/>
<keyword evidence="3" id="KW-0813">Transport</keyword>
<comment type="similarity">
    <text evidence="2">Belongs to the auxin efflux carrier (TC 2.A.69) family.</text>
</comment>
<feature type="transmembrane region" description="Helical" evidence="8">
    <location>
        <begin position="234"/>
        <end position="257"/>
    </location>
</feature>
<keyword evidence="6 8" id="KW-1133">Transmembrane helix</keyword>
<organism evidence="9 10">
    <name type="scientific">Eubacterium ventriosum ATCC 27560</name>
    <dbReference type="NCBI Taxonomy" id="411463"/>
    <lineage>
        <taxon>Bacteria</taxon>
        <taxon>Bacillati</taxon>
        <taxon>Bacillota</taxon>
        <taxon>Clostridia</taxon>
        <taxon>Eubacteriales</taxon>
        <taxon>Eubacteriaceae</taxon>
        <taxon>Eubacterium</taxon>
    </lineage>
</organism>
<comment type="caution">
    <text evidence="9">The sequence shown here is derived from an EMBL/GenBank/DDBJ whole genome shotgun (WGS) entry which is preliminary data.</text>
</comment>
<dbReference type="InterPro" id="IPR004776">
    <property type="entry name" value="Mem_transp_PIN-like"/>
</dbReference>
<dbReference type="EMBL" id="AAVL02000037">
    <property type="protein sequence ID" value="EDM50334.1"/>
    <property type="molecule type" value="Genomic_DNA"/>
</dbReference>
<name>A5Z990_9FIRM</name>
<proteinExistence type="inferred from homology"/>
<dbReference type="PANTHER" id="PTHR36838:SF4">
    <property type="entry name" value="AUXIN EFFLUX CARRIER FAMILY PROTEIN"/>
    <property type="match status" value="1"/>
</dbReference>
<dbReference type="InterPro" id="IPR038770">
    <property type="entry name" value="Na+/solute_symporter_sf"/>
</dbReference>
<feature type="transmembrane region" description="Helical" evidence="8">
    <location>
        <begin position="294"/>
        <end position="314"/>
    </location>
</feature>
<dbReference type="eggNOG" id="COG0679">
    <property type="taxonomic scope" value="Bacteria"/>
</dbReference>
<evidence type="ECO:0000313" key="10">
    <source>
        <dbReference type="Proteomes" id="UP000006000"/>
    </source>
</evidence>
<dbReference type="GO" id="GO:0005886">
    <property type="term" value="C:plasma membrane"/>
    <property type="evidence" value="ECO:0007669"/>
    <property type="project" value="UniProtKB-SubCell"/>
</dbReference>
<evidence type="ECO:0000256" key="6">
    <source>
        <dbReference type="ARBA" id="ARBA00022989"/>
    </source>
</evidence>
<keyword evidence="5 8" id="KW-0812">Transmembrane</keyword>
<evidence type="ECO:0000256" key="5">
    <source>
        <dbReference type="ARBA" id="ARBA00022692"/>
    </source>
</evidence>
<evidence type="ECO:0000256" key="2">
    <source>
        <dbReference type="ARBA" id="ARBA00010145"/>
    </source>
</evidence>
<feature type="transmembrane region" description="Helical" evidence="8">
    <location>
        <begin position="132"/>
        <end position="153"/>
    </location>
</feature>
<feature type="transmembrane region" description="Helical" evidence="8">
    <location>
        <begin position="71"/>
        <end position="96"/>
    </location>
</feature>
<feature type="transmembrane region" description="Helical" evidence="8">
    <location>
        <begin position="9"/>
        <end position="29"/>
    </location>
</feature>
<gene>
    <name evidence="9" type="ORF">EUBVEN_02283</name>
</gene>
<evidence type="ECO:0000256" key="8">
    <source>
        <dbReference type="SAM" id="Phobius"/>
    </source>
</evidence>
<evidence type="ECO:0000256" key="3">
    <source>
        <dbReference type="ARBA" id="ARBA00022448"/>
    </source>
</evidence>
<dbReference type="PANTHER" id="PTHR36838">
    <property type="entry name" value="AUXIN EFFLUX CARRIER FAMILY PROTEIN"/>
    <property type="match status" value="1"/>
</dbReference>
<dbReference type="Proteomes" id="UP000006000">
    <property type="component" value="Unassembled WGS sequence"/>
</dbReference>
<evidence type="ECO:0000256" key="4">
    <source>
        <dbReference type="ARBA" id="ARBA00022475"/>
    </source>
</evidence>
<dbReference type="HOGENOM" id="CLU_056175_3_0_9"/>
<accession>A5Z990</accession>
<evidence type="ECO:0000256" key="7">
    <source>
        <dbReference type="ARBA" id="ARBA00023136"/>
    </source>
</evidence>
<evidence type="ECO:0000313" key="9">
    <source>
        <dbReference type="EMBL" id="EDM50334.1"/>
    </source>
</evidence>
<dbReference type="RefSeq" id="WP_005363623.1">
    <property type="nucleotide sequence ID" value="NZ_DS264286.1"/>
</dbReference>
<keyword evidence="7 8" id="KW-0472">Membrane</keyword>
<protein>
    <submittedName>
        <fullName evidence="9">Transporter, auxin efflux carrier (AEC) family protein</fullName>
    </submittedName>
</protein>
<dbReference type="Pfam" id="PF03547">
    <property type="entry name" value="Mem_trans"/>
    <property type="match status" value="1"/>
</dbReference>
<keyword evidence="4" id="KW-1003">Cell membrane</keyword>
<feature type="transmembrane region" description="Helical" evidence="8">
    <location>
        <begin position="173"/>
        <end position="191"/>
    </location>
</feature>
<reference evidence="9 10" key="1">
    <citation type="submission" date="2007-03" db="EMBL/GenBank/DDBJ databases">
        <authorList>
            <person name="Fulton L."/>
            <person name="Clifton S."/>
            <person name="Fulton B."/>
            <person name="Xu J."/>
            <person name="Minx P."/>
            <person name="Pepin K.H."/>
            <person name="Johnson M."/>
            <person name="Thiruvilangam P."/>
            <person name="Bhonagiri V."/>
            <person name="Nash W.E."/>
            <person name="Mardis E.R."/>
            <person name="Wilson R.K."/>
        </authorList>
    </citation>
    <scope>NUCLEOTIDE SEQUENCE [LARGE SCALE GENOMIC DNA]</scope>
    <source>
        <strain evidence="9 10">ATCC 27560</strain>
    </source>
</reference>
<dbReference type="Gene3D" id="1.20.1530.20">
    <property type="match status" value="1"/>
</dbReference>
<sequence>MADSIMDSLIYSLNATVPVFVVIVVGYLLKRIGWINQGFIEASNKINFKVTLPALLIQDMVNNNFMEKFELGYVIFCAVATTISILTMWFLARIFMKDKSIIGEFVQASYRSSAAVLGAAFILNIYSDTGMVPLMIIGAVPLYNIFAVIILTVECPEKGAGQSKTLSSTLKGIATNPIILSIVAGVILSVLNVHFPKMLDNTISNFSKMATPLALIAIGGSFEFGKALQKIKPAVIATAMKLVGWALVFLPIAIWIGYRDAKLMAIVIMLASPATPSCYIMSRSMHSEGTLTSSVIVLTTMCSAFTITAIIYILRAMGLV</sequence>
<feature type="transmembrane region" description="Helical" evidence="8">
    <location>
        <begin position="108"/>
        <end position="126"/>
    </location>
</feature>